<comment type="caution">
    <text evidence="1">The sequence shown here is derived from an EMBL/GenBank/DDBJ whole genome shotgun (WGS) entry which is preliminary data.</text>
</comment>
<protein>
    <submittedName>
        <fullName evidence="1">Uncharacterized protein</fullName>
    </submittedName>
</protein>
<evidence type="ECO:0000313" key="2">
    <source>
        <dbReference type="Proteomes" id="UP000613974"/>
    </source>
</evidence>
<dbReference type="RefSeq" id="WP_189747202.1">
    <property type="nucleotide sequence ID" value="NZ_BMRL01000025.1"/>
</dbReference>
<reference evidence="2" key="1">
    <citation type="submission" date="2023-07" db="EMBL/GenBank/DDBJ databases">
        <title>Whole genome shotgun sequence of Streptomyces nojiriensis NBRC 13794.</title>
        <authorList>
            <person name="Komaki H."/>
            <person name="Tamura T."/>
        </authorList>
    </citation>
    <scope>NUCLEOTIDE SEQUENCE [LARGE SCALE GENOMIC DNA]</scope>
    <source>
        <strain evidence="2">NBRC 13794</strain>
    </source>
</reference>
<sequence>MEITTNRITDPHQVRITSGAGGGTIALDGVDLSRLVQGYTLHQVAGQPAQLILEFAPGRPVAEYDGLARVAVGVPYEPGEAADRFLAAIDAKLLEEAAMHRMDLAGGRFTAAVVEQLRQWARGDTGEGAEPSALLV</sequence>
<keyword evidence="2" id="KW-1185">Reference proteome</keyword>
<proteinExistence type="predicted"/>
<dbReference type="EMBL" id="BNEC01000005">
    <property type="protein sequence ID" value="GHI69344.1"/>
    <property type="molecule type" value="Genomic_DNA"/>
</dbReference>
<dbReference type="GeneID" id="95587629"/>
<gene>
    <name evidence="1" type="ORF">Snoj_32620</name>
</gene>
<dbReference type="Proteomes" id="UP000613974">
    <property type="component" value="Unassembled WGS sequence"/>
</dbReference>
<evidence type="ECO:0000313" key="1">
    <source>
        <dbReference type="EMBL" id="GHI69344.1"/>
    </source>
</evidence>
<organism evidence="1 2">
    <name type="scientific">Streptomyces nojiriensis</name>
    <dbReference type="NCBI Taxonomy" id="66374"/>
    <lineage>
        <taxon>Bacteria</taxon>
        <taxon>Bacillati</taxon>
        <taxon>Actinomycetota</taxon>
        <taxon>Actinomycetes</taxon>
        <taxon>Kitasatosporales</taxon>
        <taxon>Streptomycetaceae</taxon>
        <taxon>Streptomyces</taxon>
    </lineage>
</organism>
<accession>A0ABQ3SMI3</accession>
<name>A0ABQ3SMI3_9ACTN</name>